<keyword evidence="4 6" id="KW-1133">Transmembrane helix</keyword>
<dbReference type="InterPro" id="IPR038330">
    <property type="entry name" value="TspO/MBR-related_sf"/>
</dbReference>
<evidence type="ECO:0000256" key="3">
    <source>
        <dbReference type="ARBA" id="ARBA00022692"/>
    </source>
</evidence>
<dbReference type="GO" id="GO:0016020">
    <property type="term" value="C:membrane"/>
    <property type="evidence" value="ECO:0007669"/>
    <property type="project" value="UniProtKB-SubCell"/>
</dbReference>
<dbReference type="EMBL" id="NIPW01000039">
    <property type="protein sequence ID" value="OWJ75428.1"/>
    <property type="molecule type" value="Genomic_DNA"/>
</dbReference>
<keyword evidence="7" id="KW-0808">Transferase</keyword>
<dbReference type="GO" id="GO:0033013">
    <property type="term" value="P:tetrapyrrole metabolic process"/>
    <property type="evidence" value="ECO:0007669"/>
    <property type="project" value="UniProtKB-ARBA"/>
</dbReference>
<evidence type="ECO:0000313" key="7">
    <source>
        <dbReference type="EMBL" id="OWJ75428.1"/>
    </source>
</evidence>
<dbReference type="PANTHER" id="PTHR10057:SF0">
    <property type="entry name" value="TRANSLOCATOR PROTEIN"/>
    <property type="match status" value="1"/>
</dbReference>
<keyword evidence="7" id="KW-0418">Kinase</keyword>
<dbReference type="InterPro" id="IPR004307">
    <property type="entry name" value="TspO_MBR"/>
</dbReference>
<evidence type="ECO:0000256" key="5">
    <source>
        <dbReference type="ARBA" id="ARBA00023136"/>
    </source>
</evidence>
<comment type="caution">
    <text evidence="7">The sequence shown here is derived from an EMBL/GenBank/DDBJ whole genome shotgun (WGS) entry which is preliminary data.</text>
</comment>
<reference evidence="7 8" key="1">
    <citation type="submission" date="2016-12" db="EMBL/GenBank/DDBJ databases">
        <title>Comparison of Traditional DNA-DNA Hybridization with In Silico Genomic Analysis.</title>
        <authorList>
            <person name="Nicholson A.C."/>
            <person name="Humrighouse B.W."/>
            <person name="Graziano J."/>
            <person name="Lasker B."/>
            <person name="Whitney A.M."/>
            <person name="Mcquiston J.R."/>
        </authorList>
    </citation>
    <scope>NUCLEOTIDE SEQUENCE [LARGE SCALE GENOMIC DNA]</scope>
    <source>
        <strain evidence="7 8">H2240</strain>
    </source>
</reference>
<organism evidence="7 8">
    <name type="scientific">Haematobacter genomosp. 1</name>
    <dbReference type="NCBI Taxonomy" id="366618"/>
    <lineage>
        <taxon>Bacteria</taxon>
        <taxon>Pseudomonadati</taxon>
        <taxon>Pseudomonadota</taxon>
        <taxon>Alphaproteobacteria</taxon>
        <taxon>Rhodobacterales</taxon>
        <taxon>Paracoccaceae</taxon>
        <taxon>Haematobacter</taxon>
    </lineage>
</organism>
<dbReference type="Proteomes" id="UP000196878">
    <property type="component" value="Unassembled WGS sequence"/>
</dbReference>
<feature type="transmembrane region" description="Helical" evidence="6">
    <location>
        <begin position="54"/>
        <end position="71"/>
    </location>
</feature>
<dbReference type="Gene3D" id="1.20.1260.100">
    <property type="entry name" value="TspO/MBR protein"/>
    <property type="match status" value="1"/>
</dbReference>
<dbReference type="Pfam" id="PF03073">
    <property type="entry name" value="TspO_MBR"/>
    <property type="match status" value="1"/>
</dbReference>
<sequence>MWVECGEDGMGRIAVYAMFIIVVLVIGFGTGMTVEPGGWYESLVKPSFTPPNSVFGPVWGVMYLLIAVAGARTWLRERTERPFWLWIIIPALTFIWTPIFFGAQMTVLAAVVVVALWLAVAVFIRDRWQADPPTAWMMVIYLLWLSYATALNLGIVWLN</sequence>
<gene>
    <name evidence="7" type="ORF">CDV49_16930</name>
</gene>
<dbReference type="PIRSF" id="PIRSF005859">
    <property type="entry name" value="PBR"/>
    <property type="match status" value="1"/>
</dbReference>
<dbReference type="FunFam" id="1.20.1260.100:FF:000001">
    <property type="entry name" value="translocator protein 2"/>
    <property type="match status" value="1"/>
</dbReference>
<protein>
    <submittedName>
        <fullName evidence="7">Sensor histidine kinase</fullName>
    </submittedName>
</protein>
<evidence type="ECO:0000256" key="4">
    <source>
        <dbReference type="ARBA" id="ARBA00022989"/>
    </source>
</evidence>
<dbReference type="CDD" id="cd15904">
    <property type="entry name" value="TSPO_MBR"/>
    <property type="match status" value="1"/>
</dbReference>
<accession>A0A212A7J9</accession>
<evidence type="ECO:0000313" key="8">
    <source>
        <dbReference type="Proteomes" id="UP000196878"/>
    </source>
</evidence>
<comment type="similarity">
    <text evidence="2">Belongs to the TspO/BZRP family.</text>
</comment>
<proteinExistence type="inferred from homology"/>
<dbReference type="GO" id="GO:0016301">
    <property type="term" value="F:kinase activity"/>
    <property type="evidence" value="ECO:0007669"/>
    <property type="project" value="UniProtKB-KW"/>
</dbReference>
<keyword evidence="3 6" id="KW-0812">Transmembrane</keyword>
<evidence type="ECO:0000256" key="6">
    <source>
        <dbReference type="SAM" id="Phobius"/>
    </source>
</evidence>
<evidence type="ECO:0000256" key="1">
    <source>
        <dbReference type="ARBA" id="ARBA00004141"/>
    </source>
</evidence>
<feature type="transmembrane region" description="Helical" evidence="6">
    <location>
        <begin position="136"/>
        <end position="158"/>
    </location>
</feature>
<feature type="transmembrane region" description="Helical" evidence="6">
    <location>
        <begin position="12"/>
        <end position="34"/>
    </location>
</feature>
<keyword evidence="5 6" id="KW-0472">Membrane</keyword>
<evidence type="ECO:0000256" key="2">
    <source>
        <dbReference type="ARBA" id="ARBA00007524"/>
    </source>
</evidence>
<feature type="transmembrane region" description="Helical" evidence="6">
    <location>
        <begin position="107"/>
        <end position="124"/>
    </location>
</feature>
<dbReference type="PANTHER" id="PTHR10057">
    <property type="entry name" value="PERIPHERAL-TYPE BENZODIAZEPINE RECEPTOR"/>
    <property type="match status" value="1"/>
</dbReference>
<name>A0A212A7J9_9RHOB</name>
<comment type="subcellular location">
    <subcellularLocation>
        <location evidence="1">Membrane</location>
        <topology evidence="1">Multi-pass membrane protein</topology>
    </subcellularLocation>
</comment>
<keyword evidence="8" id="KW-1185">Reference proteome</keyword>
<feature type="transmembrane region" description="Helical" evidence="6">
    <location>
        <begin position="83"/>
        <end position="101"/>
    </location>
</feature>
<dbReference type="AlphaFoldDB" id="A0A212A7J9"/>